<dbReference type="EMBL" id="CABWMH010000052">
    <property type="protein sequence ID" value="VXC58607.1"/>
    <property type="molecule type" value="Genomic_DNA"/>
</dbReference>
<dbReference type="Proteomes" id="UP000433737">
    <property type="component" value="Unassembled WGS sequence"/>
</dbReference>
<organism evidence="1 2">
    <name type="scientific">Pantoea brenneri</name>
    <dbReference type="NCBI Taxonomy" id="472694"/>
    <lineage>
        <taxon>Bacteria</taxon>
        <taxon>Pseudomonadati</taxon>
        <taxon>Pseudomonadota</taxon>
        <taxon>Gammaproteobacteria</taxon>
        <taxon>Enterobacterales</taxon>
        <taxon>Erwiniaceae</taxon>
        <taxon>Pantoea</taxon>
    </lineage>
</organism>
<reference evidence="1 2" key="1">
    <citation type="submission" date="2019-10" db="EMBL/GenBank/DDBJ databases">
        <authorList>
            <person name="Karimi E."/>
        </authorList>
    </citation>
    <scope>NUCLEOTIDE SEQUENCE [LARGE SCALE GENOMIC DNA]</scope>
    <source>
        <strain evidence="1">Pantoea sp. 111</strain>
    </source>
</reference>
<dbReference type="AlphaFoldDB" id="A0AAX3JBZ5"/>
<comment type="caution">
    <text evidence="1">The sequence shown here is derived from an EMBL/GenBank/DDBJ whole genome shotgun (WGS) entry which is preliminary data.</text>
</comment>
<proteinExistence type="predicted"/>
<gene>
    <name evidence="1" type="ORF">PANT111_560010</name>
</gene>
<evidence type="ECO:0000313" key="2">
    <source>
        <dbReference type="Proteomes" id="UP000433737"/>
    </source>
</evidence>
<name>A0AAX3JBZ5_9GAMM</name>
<protein>
    <submittedName>
        <fullName evidence="1">Uncharacterized protein</fullName>
    </submittedName>
</protein>
<sequence length="82" mass="9048">MAQWLKRCTAARVNGFAQHGLIVISGYAQDSADFAATRNDQTGKDGRAARCNGSRRISVDFLHRNAGRLAHRKTNLIHVKCP</sequence>
<evidence type="ECO:0000313" key="1">
    <source>
        <dbReference type="EMBL" id="VXC58607.1"/>
    </source>
</evidence>
<accession>A0AAX3JBZ5</accession>